<evidence type="ECO:0000313" key="1">
    <source>
        <dbReference type="EMBL" id="CAA6674673.1"/>
    </source>
</evidence>
<evidence type="ECO:0000313" key="2">
    <source>
        <dbReference type="Proteomes" id="UP001189122"/>
    </source>
</evidence>
<sequence>MFPACVECGTTRNPAGAGW</sequence>
<organism evidence="1 2">
    <name type="scientific">Spirodela intermedia</name>
    <name type="common">Intermediate duckweed</name>
    <dbReference type="NCBI Taxonomy" id="51605"/>
    <lineage>
        <taxon>Eukaryota</taxon>
        <taxon>Viridiplantae</taxon>
        <taxon>Streptophyta</taxon>
        <taxon>Embryophyta</taxon>
        <taxon>Tracheophyta</taxon>
        <taxon>Spermatophyta</taxon>
        <taxon>Magnoliopsida</taxon>
        <taxon>Liliopsida</taxon>
        <taxon>Araceae</taxon>
        <taxon>Lemnoideae</taxon>
        <taxon>Spirodela</taxon>
    </lineage>
</organism>
<dbReference type="EMBL" id="CACRZD030000134">
    <property type="protein sequence ID" value="CAA6674673.1"/>
    <property type="molecule type" value="Genomic_DNA"/>
</dbReference>
<name>A0ABN7E9Z1_SPIIN</name>
<comment type="caution">
    <text evidence="1">The sequence shown here is derived from an EMBL/GenBank/DDBJ whole genome shotgun (WGS) entry which is preliminary data.</text>
</comment>
<keyword evidence="2" id="KW-1185">Reference proteome</keyword>
<accession>A0ABN7E9Z1</accession>
<reference evidence="2" key="1">
    <citation type="journal article" date="2020" name="Sci. Rep.">
        <title>Chromosome-scale genome assembly for the duckweed Spirodela intermedia, integrating cytogenetic maps, PacBio and Oxford Nanopore libraries.</title>
        <authorList>
            <person name="Hoang P.T.N."/>
            <person name="Fiebig A."/>
            <person name="Novak P."/>
            <person name="Macas J."/>
            <person name="Cao H.X."/>
            <person name="Stepanenko A."/>
            <person name="Chen G."/>
            <person name="Borisjuk N."/>
            <person name="Scholz U."/>
            <person name="Schubert I."/>
        </authorList>
    </citation>
    <scope>NUCLEOTIDE SEQUENCE [LARGE SCALE GENOMIC DNA]</scope>
</reference>
<protein>
    <submittedName>
        <fullName evidence="1">Uncharacterized protein</fullName>
    </submittedName>
</protein>
<gene>
    <name evidence="1" type="ORF">SI7747_UN021031</name>
</gene>
<dbReference type="Proteomes" id="UP001189122">
    <property type="component" value="Unassembled WGS sequence"/>
</dbReference>
<proteinExistence type="predicted"/>